<evidence type="ECO:0000313" key="1">
    <source>
        <dbReference type="EMBL" id="MBO0611208.1"/>
    </source>
</evidence>
<evidence type="ECO:0000313" key="2">
    <source>
        <dbReference type="Proteomes" id="UP000664617"/>
    </source>
</evidence>
<organism evidence="1 2">
    <name type="scientific">Myceligenerans salitolerans</name>
    <dbReference type="NCBI Taxonomy" id="1230528"/>
    <lineage>
        <taxon>Bacteria</taxon>
        <taxon>Bacillati</taxon>
        <taxon>Actinomycetota</taxon>
        <taxon>Actinomycetes</taxon>
        <taxon>Micrococcales</taxon>
        <taxon>Promicromonosporaceae</taxon>
        <taxon>Myceligenerans</taxon>
    </lineage>
</organism>
<dbReference type="EMBL" id="JAFMPK010000049">
    <property type="protein sequence ID" value="MBO0611208.1"/>
    <property type="molecule type" value="Genomic_DNA"/>
</dbReference>
<evidence type="ECO:0008006" key="3">
    <source>
        <dbReference type="Google" id="ProtNLM"/>
    </source>
</evidence>
<proteinExistence type="predicted"/>
<reference evidence="2" key="2">
    <citation type="submission" date="2023-07" db="EMBL/GenBank/DDBJ databases">
        <title>Myceligenerans salitolerans sp. nov., a halotolerant actinomycete isolated from a salt lake in Xinjiang, China.</title>
        <authorList>
            <person name="Guan T."/>
        </authorList>
    </citation>
    <scope>NUCLEOTIDE SEQUENCE [LARGE SCALE GENOMIC DNA]</scope>
    <source>
        <strain evidence="2">XHU 5031</strain>
    </source>
</reference>
<protein>
    <recommendedName>
        <fullName evidence="3">DNA-binding protein</fullName>
    </recommendedName>
</protein>
<comment type="caution">
    <text evidence="1">The sequence shown here is derived from an EMBL/GenBank/DDBJ whole genome shotgun (WGS) entry which is preliminary data.</text>
</comment>
<name>A0ABS3IE01_9MICO</name>
<reference evidence="1 2" key="1">
    <citation type="submission" date="2021-03" db="EMBL/GenBank/DDBJ databases">
        <authorList>
            <person name="Xin L."/>
        </authorList>
    </citation>
    <scope>NUCLEOTIDE SEQUENCE [LARGE SCALE GENOMIC DNA]</scope>
    <source>
        <strain evidence="1 2">XHU 5031</strain>
    </source>
</reference>
<dbReference type="Proteomes" id="UP000664617">
    <property type="component" value="Unassembled WGS sequence"/>
</dbReference>
<gene>
    <name evidence="1" type="ORF">J0911_19480</name>
</gene>
<accession>A0ABS3IE01</accession>
<keyword evidence="2" id="KW-1185">Reference proteome</keyword>
<dbReference type="RefSeq" id="WP_207277170.1">
    <property type="nucleotide sequence ID" value="NZ_JAFMPK010000049.1"/>
</dbReference>
<sequence length="61" mass="6218">MTHPLPDNLAAPAVRALTGQDITTLEGVAERGLDAIEELHGVGPGAISTLRTALRDAGLSS</sequence>